<dbReference type="AlphaFoldDB" id="A0A368KZX7"/>
<name>A0A368KZX7_9BURK</name>
<dbReference type="Proteomes" id="UP000252357">
    <property type="component" value="Unassembled WGS sequence"/>
</dbReference>
<proteinExistence type="predicted"/>
<organism evidence="1 2">
    <name type="scientific">Parvibium lacunae</name>
    <dbReference type="NCBI Taxonomy" id="1888893"/>
    <lineage>
        <taxon>Bacteria</taxon>
        <taxon>Pseudomonadati</taxon>
        <taxon>Pseudomonadota</taxon>
        <taxon>Betaproteobacteria</taxon>
        <taxon>Burkholderiales</taxon>
        <taxon>Alcaligenaceae</taxon>
        <taxon>Parvibium</taxon>
    </lineage>
</organism>
<evidence type="ECO:0000313" key="2">
    <source>
        <dbReference type="Proteomes" id="UP000252357"/>
    </source>
</evidence>
<evidence type="ECO:0000313" key="1">
    <source>
        <dbReference type="EMBL" id="RCS56674.1"/>
    </source>
</evidence>
<dbReference type="EMBL" id="QPGB01000006">
    <property type="protein sequence ID" value="RCS56674.1"/>
    <property type="molecule type" value="Genomic_DNA"/>
</dbReference>
<dbReference type="RefSeq" id="WP_114403646.1">
    <property type="nucleotide sequence ID" value="NZ_QPGB01000006.1"/>
</dbReference>
<protein>
    <recommendedName>
        <fullName evidence="3">GH26 domain-containing protein</fullName>
    </recommendedName>
</protein>
<sequence>MSRLIARLWLPRLRSGHDLPKIGLSRLGGALLCLALAACGSRQETGGAAPRPTQVSETRADPAPLFSHSLYGATPIAQRPRQLAQALGLPPRLLIGLGTGAEATELQRQRIAQIDLLDRYFNHVPGEGKQTWLDWVSPPGQYAIQVSQLAQRFQAVPMVTLYQMATRGDGNLSGLQDPVFMQRYWQSLRTLLSRLASTRKPALLHVEPDFWGYAHRLASHDNPDSVVVKVSIDPACADLPDHLRGFASCLLRMARQLAPQVYVGFAPSDWDEFPTTRVIRFMHAVGAAHTDFVSMQTLDGDAGCFEARAAPYCTRESPQARYWDDANQRRPHFAEHLERARQFHTQLGLPLIWWQTPMGQPAPEPGGKTGRWRDNRLAYFFAHPQALVNVGALAVIFSRANPGNTDLSTDGGQFARAWSHYLKHPTPLP</sequence>
<comment type="caution">
    <text evidence="1">The sequence shown here is derived from an EMBL/GenBank/DDBJ whole genome shotgun (WGS) entry which is preliminary data.</text>
</comment>
<accession>A0A368KZX7</accession>
<gene>
    <name evidence="1" type="ORF">DU000_12005</name>
</gene>
<reference evidence="1 2" key="1">
    <citation type="journal article" date="2018" name="Int. J. Syst. Evol. Microbiol.">
        <title>Parvibium lacunae gen. nov., sp. nov., a new member of the family Alcaligenaceae isolated from a freshwater pond.</title>
        <authorList>
            <person name="Chen W.M."/>
            <person name="Xie P.B."/>
            <person name="Hsu M.Y."/>
            <person name="Sheu S.Y."/>
        </authorList>
    </citation>
    <scope>NUCLEOTIDE SEQUENCE [LARGE SCALE GENOMIC DNA]</scope>
    <source>
        <strain evidence="1 2">KMB9</strain>
    </source>
</reference>
<keyword evidence="2" id="KW-1185">Reference proteome</keyword>
<evidence type="ECO:0008006" key="3">
    <source>
        <dbReference type="Google" id="ProtNLM"/>
    </source>
</evidence>
<dbReference type="OrthoDB" id="3845597at2"/>